<evidence type="ECO:0000313" key="3">
    <source>
        <dbReference type="Proteomes" id="UP000703269"/>
    </source>
</evidence>
<reference evidence="2 3" key="1">
    <citation type="submission" date="2021-08" db="EMBL/GenBank/DDBJ databases">
        <title>Draft Genome Sequence of Phanerochaete sordida strain YK-624.</title>
        <authorList>
            <person name="Mori T."/>
            <person name="Dohra H."/>
            <person name="Suzuki T."/>
            <person name="Kawagishi H."/>
            <person name="Hirai H."/>
        </authorList>
    </citation>
    <scope>NUCLEOTIDE SEQUENCE [LARGE SCALE GENOMIC DNA]</scope>
    <source>
        <strain evidence="2 3">YK-624</strain>
    </source>
</reference>
<feature type="region of interest" description="Disordered" evidence="1">
    <location>
        <begin position="197"/>
        <end position="241"/>
    </location>
</feature>
<dbReference type="OrthoDB" id="3062456at2759"/>
<comment type="caution">
    <text evidence="2">The sequence shown here is derived from an EMBL/GenBank/DDBJ whole genome shotgun (WGS) entry which is preliminary data.</text>
</comment>
<keyword evidence="3" id="KW-1185">Reference proteome</keyword>
<dbReference type="AlphaFoldDB" id="A0A9P3GSC9"/>
<feature type="compositionally biased region" description="Polar residues" evidence="1">
    <location>
        <begin position="213"/>
        <end position="227"/>
    </location>
</feature>
<evidence type="ECO:0000256" key="1">
    <source>
        <dbReference type="SAM" id="MobiDB-lite"/>
    </source>
</evidence>
<protein>
    <submittedName>
        <fullName evidence="2">Uncharacterized protein</fullName>
    </submittedName>
</protein>
<gene>
    <name evidence="2" type="ORF">PsYK624_172430</name>
</gene>
<feature type="compositionally biased region" description="Acidic residues" evidence="1">
    <location>
        <begin position="230"/>
        <end position="241"/>
    </location>
</feature>
<organism evidence="2 3">
    <name type="scientific">Phanerochaete sordida</name>
    <dbReference type="NCBI Taxonomy" id="48140"/>
    <lineage>
        <taxon>Eukaryota</taxon>
        <taxon>Fungi</taxon>
        <taxon>Dikarya</taxon>
        <taxon>Basidiomycota</taxon>
        <taxon>Agaricomycotina</taxon>
        <taxon>Agaricomycetes</taxon>
        <taxon>Polyporales</taxon>
        <taxon>Phanerochaetaceae</taxon>
        <taxon>Phanerochaete</taxon>
    </lineage>
</organism>
<name>A0A9P3GSC9_9APHY</name>
<proteinExistence type="predicted"/>
<dbReference type="Proteomes" id="UP000703269">
    <property type="component" value="Unassembled WGS sequence"/>
</dbReference>
<dbReference type="EMBL" id="BPQB01000253">
    <property type="protein sequence ID" value="GJF00939.1"/>
    <property type="molecule type" value="Genomic_DNA"/>
</dbReference>
<accession>A0A9P3GSC9</accession>
<evidence type="ECO:0000313" key="2">
    <source>
        <dbReference type="EMBL" id="GJF00939.1"/>
    </source>
</evidence>
<sequence>MYLNHMPRIEPKFRPDNLPSWDGDAETAIDYFVRVDELAQLGGSMPQQLGMYLWTQFLSGSEVERWWFSLPEGDKSQMRTHYLAFLEGLRDQWLGEPWKFEMRQRYTEMRFRQAGHSRESPVTFTQRRLMTARMLNMVARGPDGAPLPADEVQEVYRVYSTSWNIMLKPMKLRSSMALQAIVKQLTAELLMAYEKEASRERTTTGSRRPFRSFNRTSGGSKSVSLTMTAEEAEEEEAGGESMDEAVAEAFAIIRHASKRVFSVVPGKFAPRDEVKTKMCCPPPGPCRVCSSKFH</sequence>